<keyword evidence="3" id="KW-1185">Reference proteome</keyword>
<organism evidence="2 3">
    <name type="scientific">Jaapia argillacea MUCL 33604</name>
    <dbReference type="NCBI Taxonomy" id="933084"/>
    <lineage>
        <taxon>Eukaryota</taxon>
        <taxon>Fungi</taxon>
        <taxon>Dikarya</taxon>
        <taxon>Basidiomycota</taxon>
        <taxon>Agaricomycotina</taxon>
        <taxon>Agaricomycetes</taxon>
        <taxon>Agaricomycetidae</taxon>
        <taxon>Jaapiales</taxon>
        <taxon>Jaapiaceae</taxon>
        <taxon>Jaapia</taxon>
    </lineage>
</organism>
<dbReference type="AlphaFoldDB" id="A0A067Q3M9"/>
<evidence type="ECO:0000259" key="1">
    <source>
        <dbReference type="Pfam" id="PF20411"/>
    </source>
</evidence>
<reference evidence="3" key="1">
    <citation type="journal article" date="2014" name="Proc. Natl. Acad. Sci. U.S.A.">
        <title>Extensive sampling of basidiomycete genomes demonstrates inadequacy of the white-rot/brown-rot paradigm for wood decay fungi.</title>
        <authorList>
            <person name="Riley R."/>
            <person name="Salamov A.A."/>
            <person name="Brown D.W."/>
            <person name="Nagy L.G."/>
            <person name="Floudas D."/>
            <person name="Held B.W."/>
            <person name="Levasseur A."/>
            <person name="Lombard V."/>
            <person name="Morin E."/>
            <person name="Otillar R."/>
            <person name="Lindquist E.A."/>
            <person name="Sun H."/>
            <person name="LaButti K.M."/>
            <person name="Schmutz J."/>
            <person name="Jabbour D."/>
            <person name="Luo H."/>
            <person name="Baker S.E."/>
            <person name="Pisabarro A.G."/>
            <person name="Walton J.D."/>
            <person name="Blanchette R.A."/>
            <person name="Henrissat B."/>
            <person name="Martin F."/>
            <person name="Cullen D."/>
            <person name="Hibbett D.S."/>
            <person name="Grigoriev I.V."/>
        </authorList>
    </citation>
    <scope>NUCLEOTIDE SEQUENCE [LARGE SCALE GENOMIC DNA]</scope>
    <source>
        <strain evidence="3">MUCL 33604</strain>
    </source>
</reference>
<accession>A0A067Q3M9</accession>
<dbReference type="Proteomes" id="UP000027265">
    <property type="component" value="Unassembled WGS sequence"/>
</dbReference>
<evidence type="ECO:0000313" key="3">
    <source>
        <dbReference type="Proteomes" id="UP000027265"/>
    </source>
</evidence>
<dbReference type="HOGENOM" id="CLU_1185156_0_0_1"/>
<dbReference type="InParanoid" id="A0A067Q3M9"/>
<dbReference type="InterPro" id="IPR046520">
    <property type="entry name" value="DUF6697"/>
</dbReference>
<dbReference type="Pfam" id="PF20411">
    <property type="entry name" value="DUF6697"/>
    <property type="match status" value="1"/>
</dbReference>
<protein>
    <recommendedName>
        <fullName evidence="1">DUF6697 domain-containing protein</fullName>
    </recommendedName>
</protein>
<name>A0A067Q3M9_9AGAM</name>
<sequence length="234" mass="26282">MNGTRAKGALQFLEKTKYLFAGHKKTAKRKNWLAYKYIYVSLRYQGRIQRKKFQLCQRHRHQKLQSGTFSRLPIPNVTLTPDSDATSEKWWVKLICKSGTPSGPGKRGLMLSANAPAIPNDELVIVFSLSATSHDEYVIHGDYCIHPKGELTPTEFDDLPDEDKVALAREVIESFEYRFLREPVAGSSTQTDGAEIDSIIAEFAAGKRRVLFLSLEPKAYPAAAYDALIAGFQI</sequence>
<evidence type="ECO:0000313" key="2">
    <source>
        <dbReference type="EMBL" id="KDQ58092.1"/>
    </source>
</evidence>
<gene>
    <name evidence="2" type="ORF">JAAARDRAFT_34887</name>
</gene>
<dbReference type="EMBL" id="KL197718">
    <property type="protein sequence ID" value="KDQ58092.1"/>
    <property type="molecule type" value="Genomic_DNA"/>
</dbReference>
<feature type="domain" description="DUF6697" evidence="1">
    <location>
        <begin position="90"/>
        <end position="230"/>
    </location>
</feature>
<proteinExistence type="predicted"/>